<dbReference type="InterPro" id="IPR027417">
    <property type="entry name" value="P-loop_NTPase"/>
</dbReference>
<dbReference type="InterPro" id="IPR049945">
    <property type="entry name" value="AAA_22"/>
</dbReference>
<accession>A0AAP5M6B7</accession>
<evidence type="ECO:0000313" key="3">
    <source>
        <dbReference type="Proteomes" id="UP000667802"/>
    </source>
</evidence>
<dbReference type="AlphaFoldDB" id="A0AAP5M6B7"/>
<organism evidence="2 3">
    <name type="scientific">Aetokthonos hydrillicola Thurmond2011</name>
    <dbReference type="NCBI Taxonomy" id="2712845"/>
    <lineage>
        <taxon>Bacteria</taxon>
        <taxon>Bacillati</taxon>
        <taxon>Cyanobacteriota</taxon>
        <taxon>Cyanophyceae</taxon>
        <taxon>Nostocales</taxon>
        <taxon>Hapalosiphonaceae</taxon>
        <taxon>Aetokthonos</taxon>
    </lineage>
</organism>
<protein>
    <submittedName>
        <fullName evidence="2">AAA family ATPase</fullName>
    </submittedName>
</protein>
<feature type="domain" description="ORC1/DEAH AAA+ ATPase" evidence="1">
    <location>
        <begin position="56"/>
        <end position="124"/>
    </location>
</feature>
<proteinExistence type="predicted"/>
<sequence length="678" mass="77324">MATIDELIKQSVNPFECSIARNFWEESEPSPTVKSIHQKALTDITSTLSQISKDSQSRTILLYGEVGSGKTHFLGRLKETLNDQAFFVYIEPFPTSDHIWRHILRYTVDSLVKAPAGQKDSQLILWLKSCLSTIEKGLQSEHQSIIRKIQKLFGKIKTEESRERRAFIDILKQSIGIQGIYNANEFFGILYDLTNPNLYSLACEWLRGDSLDEESLNKLQVKHLIDNENSAQGILRNFSKICAKTQPIVLCFDSLDAIARLPDGSIDIHALFSVNMAIHNGQWKGFLIIISIPKETWNKNSERLQGADIDRISLQIPLERIRIDQAEELWRFRLRPMYCQASPKPDSPIYPLTQQMLKKSFPGHEVLPRVVLNLGKQEFQIYKDSLSGEGGGSGGSGGGQKEKVLAEFQLLWIKEFQKVKQKVTHLRHYSSPELIQMLQEALSTLKVEEIKPNLLSSPKYTSYSLSYQQPSRTARVGVVWAEESHMNSFYSVMEACQKSVRENKCQTLYLIRSEGVGKPNNKGYRLYTEIFTGSPYCHIIPDLTSVHYLATYHKLVNDARGGELEIGSETLNLKELEVLVRKSNFLKDCLLLQEIKIIEDGIKIIGKDILKLAEVEKFLLNLIQTQSLLAKDILIKNATNQFPDVNKPQVQQLIQQLYQSKRIKIVDEQLICWVPKTI</sequence>
<comment type="caution">
    <text evidence="2">The sequence shown here is derived from an EMBL/GenBank/DDBJ whole genome shotgun (WGS) entry which is preliminary data.</text>
</comment>
<reference evidence="3" key="1">
    <citation type="journal article" date="2021" name="Science">
        <title>Hunting the eagle killer: A cyanobacterial neurotoxin causes vacuolar myelinopathy.</title>
        <authorList>
            <person name="Breinlinger S."/>
            <person name="Phillips T.J."/>
            <person name="Haram B.N."/>
            <person name="Mares J."/>
            <person name="Martinez Yerena J.A."/>
            <person name="Hrouzek P."/>
            <person name="Sobotka R."/>
            <person name="Henderson W.M."/>
            <person name="Schmieder P."/>
            <person name="Williams S.M."/>
            <person name="Lauderdale J.D."/>
            <person name="Wilde H.D."/>
            <person name="Gerrin W."/>
            <person name="Kust A."/>
            <person name="Washington J.W."/>
            <person name="Wagner C."/>
            <person name="Geier B."/>
            <person name="Liebeke M."/>
            <person name="Enke H."/>
            <person name="Niedermeyer T.H.J."/>
            <person name="Wilde S.B."/>
        </authorList>
    </citation>
    <scope>NUCLEOTIDE SEQUENCE [LARGE SCALE GENOMIC DNA]</scope>
    <source>
        <strain evidence="3">Thurmond2011</strain>
    </source>
</reference>
<evidence type="ECO:0000313" key="2">
    <source>
        <dbReference type="EMBL" id="MDR9893960.1"/>
    </source>
</evidence>
<dbReference type="Gene3D" id="3.40.50.300">
    <property type="entry name" value="P-loop containing nucleotide triphosphate hydrolases"/>
    <property type="match status" value="1"/>
</dbReference>
<dbReference type="Pfam" id="PF13401">
    <property type="entry name" value="AAA_22"/>
    <property type="match status" value="1"/>
</dbReference>
<keyword evidence="3" id="KW-1185">Reference proteome</keyword>
<dbReference type="SUPFAM" id="SSF52540">
    <property type="entry name" value="P-loop containing nucleoside triphosphate hydrolases"/>
    <property type="match status" value="1"/>
</dbReference>
<dbReference type="EMBL" id="JAALHA020000001">
    <property type="protein sequence ID" value="MDR9893960.1"/>
    <property type="molecule type" value="Genomic_DNA"/>
</dbReference>
<name>A0AAP5M6B7_9CYAN</name>
<gene>
    <name evidence="2" type="ORF">G7B40_005150</name>
</gene>
<dbReference type="Proteomes" id="UP000667802">
    <property type="component" value="Unassembled WGS sequence"/>
</dbReference>
<dbReference type="GO" id="GO:0016887">
    <property type="term" value="F:ATP hydrolysis activity"/>
    <property type="evidence" value="ECO:0007669"/>
    <property type="project" value="InterPro"/>
</dbReference>
<evidence type="ECO:0000259" key="1">
    <source>
        <dbReference type="Pfam" id="PF13401"/>
    </source>
</evidence>
<dbReference type="RefSeq" id="WP_208339628.1">
    <property type="nucleotide sequence ID" value="NZ_CAWQFN010000556.1"/>
</dbReference>